<feature type="non-terminal residue" evidence="5">
    <location>
        <position position="1"/>
    </location>
</feature>
<reference evidence="5 6" key="1">
    <citation type="journal article" date="2018" name="Vet. Microbiol.">
        <title>Characterisation of Staphylococcus felis isolated from cats using whole genome sequencing.</title>
        <authorList>
            <person name="Worthing K."/>
            <person name="Pang S."/>
            <person name="Trott D.J."/>
            <person name="Abraham S."/>
            <person name="Coombs G.W."/>
            <person name="Jordan D."/>
            <person name="McIntyre L."/>
            <person name="Davies M.R."/>
            <person name="Norris J."/>
        </authorList>
    </citation>
    <scope>NUCLEOTIDE SEQUENCE [LARGE SCALE GENOMIC DNA]</scope>
    <source>
        <strain evidence="5 6">F9</strain>
    </source>
</reference>
<proteinExistence type="predicted"/>
<protein>
    <submittedName>
        <fullName evidence="5">Phosphoenolpyruvate synthase regulatory protein</fullName>
    </submittedName>
</protein>
<dbReference type="Proteomes" id="UP000256562">
    <property type="component" value="Unassembled WGS sequence"/>
</dbReference>
<evidence type="ECO:0000313" key="6">
    <source>
        <dbReference type="Proteomes" id="UP000256562"/>
    </source>
</evidence>
<evidence type="ECO:0000256" key="3">
    <source>
        <dbReference type="ARBA" id="ARBA00022741"/>
    </source>
</evidence>
<organism evidence="5 6">
    <name type="scientific">Staphylococcus felis</name>
    <dbReference type="NCBI Taxonomy" id="46127"/>
    <lineage>
        <taxon>Bacteria</taxon>
        <taxon>Bacillati</taxon>
        <taxon>Bacillota</taxon>
        <taxon>Bacilli</taxon>
        <taxon>Bacillales</taxon>
        <taxon>Staphylococcaceae</taxon>
        <taxon>Staphylococcus</taxon>
    </lineage>
</organism>
<gene>
    <name evidence="5" type="ORF">DOS83_14600</name>
</gene>
<dbReference type="InterPro" id="IPR005177">
    <property type="entry name" value="Kinase-pyrophosphorylase"/>
</dbReference>
<comment type="caution">
    <text evidence="5">The sequence shown here is derived from an EMBL/GenBank/DDBJ whole genome shotgun (WGS) entry which is preliminary data.</text>
</comment>
<accession>A0A3E0IKB9</accession>
<keyword evidence="1" id="KW-0723">Serine/threonine-protein kinase</keyword>
<keyword evidence="3" id="KW-0547">Nucleotide-binding</keyword>
<dbReference type="Pfam" id="PF03618">
    <property type="entry name" value="Kinase-PPPase"/>
    <property type="match status" value="1"/>
</dbReference>
<keyword evidence="4" id="KW-0418">Kinase</keyword>
<sequence length="50" mass="5863">ITGRATYNNLDRIKEELAYAEEIFKKLGATVINTEYRSIEESAFYIEKFL</sequence>
<evidence type="ECO:0000313" key="5">
    <source>
        <dbReference type="EMBL" id="REH88070.1"/>
    </source>
</evidence>
<dbReference type="EMBL" id="QKXQ01000783">
    <property type="protein sequence ID" value="REH88070.1"/>
    <property type="molecule type" value="Genomic_DNA"/>
</dbReference>
<keyword evidence="2" id="KW-0808">Transferase</keyword>
<dbReference type="RefSeq" id="WP_181897875.1">
    <property type="nucleotide sequence ID" value="NZ_QKXQ01000783.1"/>
</dbReference>
<dbReference type="AlphaFoldDB" id="A0A3E0IKB9"/>
<evidence type="ECO:0000256" key="4">
    <source>
        <dbReference type="ARBA" id="ARBA00022777"/>
    </source>
</evidence>
<evidence type="ECO:0000256" key="1">
    <source>
        <dbReference type="ARBA" id="ARBA00022527"/>
    </source>
</evidence>
<keyword evidence="5" id="KW-0670">Pyruvate</keyword>
<dbReference type="GO" id="GO:0004674">
    <property type="term" value="F:protein serine/threonine kinase activity"/>
    <property type="evidence" value="ECO:0007669"/>
    <property type="project" value="UniProtKB-KW"/>
</dbReference>
<name>A0A3E0IKB9_9STAP</name>
<evidence type="ECO:0000256" key="2">
    <source>
        <dbReference type="ARBA" id="ARBA00022679"/>
    </source>
</evidence>
<dbReference type="GO" id="GO:0005524">
    <property type="term" value="F:ATP binding"/>
    <property type="evidence" value="ECO:0007669"/>
    <property type="project" value="InterPro"/>
</dbReference>